<protein>
    <submittedName>
        <fullName evidence="1">Uncharacterized protein</fullName>
    </submittedName>
</protein>
<gene>
    <name evidence="1" type="ORF">V144x_55940</name>
</gene>
<organism evidence="1 2">
    <name type="scientific">Gimesia aquarii</name>
    <dbReference type="NCBI Taxonomy" id="2527964"/>
    <lineage>
        <taxon>Bacteria</taxon>
        <taxon>Pseudomonadati</taxon>
        <taxon>Planctomycetota</taxon>
        <taxon>Planctomycetia</taxon>
        <taxon>Planctomycetales</taxon>
        <taxon>Planctomycetaceae</taxon>
        <taxon>Gimesia</taxon>
    </lineage>
</organism>
<dbReference type="EMBL" id="CP037920">
    <property type="protein sequence ID" value="QDU00081.1"/>
    <property type="molecule type" value="Genomic_DNA"/>
</dbReference>
<dbReference type="KEGG" id="gaw:V144x_55940"/>
<reference evidence="1 2" key="1">
    <citation type="submission" date="2019-03" db="EMBL/GenBank/DDBJ databases">
        <title>Deep-cultivation of Planctomycetes and their phenomic and genomic characterization uncovers novel biology.</title>
        <authorList>
            <person name="Wiegand S."/>
            <person name="Jogler M."/>
            <person name="Boedeker C."/>
            <person name="Pinto D."/>
            <person name="Vollmers J."/>
            <person name="Rivas-Marin E."/>
            <person name="Kohn T."/>
            <person name="Peeters S.H."/>
            <person name="Heuer A."/>
            <person name="Rast P."/>
            <person name="Oberbeckmann S."/>
            <person name="Bunk B."/>
            <person name="Jeske O."/>
            <person name="Meyerdierks A."/>
            <person name="Storesund J.E."/>
            <person name="Kallscheuer N."/>
            <person name="Luecker S."/>
            <person name="Lage O.M."/>
            <person name="Pohl T."/>
            <person name="Merkel B.J."/>
            <person name="Hornburger P."/>
            <person name="Mueller R.-W."/>
            <person name="Bruemmer F."/>
            <person name="Labrenz M."/>
            <person name="Spormann A.M."/>
            <person name="Op den Camp H."/>
            <person name="Overmann J."/>
            <person name="Amann R."/>
            <person name="Jetten M.S.M."/>
            <person name="Mascher T."/>
            <person name="Medema M.H."/>
            <person name="Devos D.P."/>
            <person name="Kaster A.-K."/>
            <person name="Ovreas L."/>
            <person name="Rohde M."/>
            <person name="Galperin M.Y."/>
            <person name="Jogler C."/>
        </authorList>
    </citation>
    <scope>NUCLEOTIDE SEQUENCE [LARGE SCALE GENOMIC DNA]</scope>
    <source>
        <strain evidence="1 2">V144</strain>
    </source>
</reference>
<proteinExistence type="predicted"/>
<sequence length="41" mass="4933">MIPLMQRLWICYQESIIRVIPYDTETRLNANHILVPNTWSC</sequence>
<accession>A0A517W4B7</accession>
<dbReference type="AlphaFoldDB" id="A0A517W4B7"/>
<evidence type="ECO:0000313" key="1">
    <source>
        <dbReference type="EMBL" id="QDU00081.1"/>
    </source>
</evidence>
<dbReference type="Proteomes" id="UP000318704">
    <property type="component" value="Chromosome"/>
</dbReference>
<evidence type="ECO:0000313" key="2">
    <source>
        <dbReference type="Proteomes" id="UP000318704"/>
    </source>
</evidence>
<name>A0A517W4B7_9PLAN</name>